<dbReference type="AlphaFoldDB" id="M5XM76"/>
<keyword evidence="2" id="KW-0547">Nucleotide-binding</keyword>
<proteinExistence type="predicted"/>
<keyword evidence="6" id="KW-1185">Reference proteome</keyword>
<dbReference type="EMBL" id="CM007651">
    <property type="protein sequence ID" value="ONI27495.1"/>
    <property type="molecule type" value="Genomic_DNA"/>
</dbReference>
<dbReference type="HOGENOM" id="CLU_1941700_0_0_1"/>
<evidence type="ECO:0000313" key="5">
    <source>
        <dbReference type="EMBL" id="ONI27495.1"/>
    </source>
</evidence>
<dbReference type="GO" id="GO:0000166">
    <property type="term" value="F:nucleotide binding"/>
    <property type="evidence" value="ECO:0007669"/>
    <property type="project" value="UniProtKB-KW"/>
</dbReference>
<evidence type="ECO:0000256" key="1">
    <source>
        <dbReference type="ARBA" id="ARBA00022737"/>
    </source>
</evidence>
<dbReference type="InterPro" id="IPR041118">
    <property type="entry name" value="Rx_N"/>
</dbReference>
<dbReference type="Pfam" id="PF18052">
    <property type="entry name" value="Rx_N"/>
    <property type="match status" value="1"/>
</dbReference>
<evidence type="ECO:0000256" key="2">
    <source>
        <dbReference type="ARBA" id="ARBA00022741"/>
    </source>
</evidence>
<protein>
    <recommendedName>
        <fullName evidence="4">Disease resistance N-terminal domain-containing protein</fullName>
    </recommendedName>
</protein>
<evidence type="ECO:0000256" key="3">
    <source>
        <dbReference type="ARBA" id="ARBA00022821"/>
    </source>
</evidence>
<dbReference type="Gramene" id="ONI27495">
    <property type="protein sequence ID" value="ONI27495"/>
    <property type="gene ID" value="PRUPE_1G090200"/>
</dbReference>
<feature type="domain" description="Disease resistance N-terminal" evidence="4">
    <location>
        <begin position="80"/>
        <end position="129"/>
    </location>
</feature>
<reference evidence="5 6" key="1">
    <citation type="journal article" date="2013" name="Nat. Genet.">
        <title>The high-quality draft genome of peach (Prunus persica) identifies unique patterns of genetic diversity, domestication and genome evolution.</title>
        <authorList>
            <consortium name="International Peach Genome Initiative"/>
            <person name="Verde I."/>
            <person name="Abbott A.G."/>
            <person name="Scalabrin S."/>
            <person name="Jung S."/>
            <person name="Shu S."/>
            <person name="Marroni F."/>
            <person name="Zhebentyayeva T."/>
            <person name="Dettori M.T."/>
            <person name="Grimwood J."/>
            <person name="Cattonaro F."/>
            <person name="Zuccolo A."/>
            <person name="Rossini L."/>
            <person name="Jenkins J."/>
            <person name="Vendramin E."/>
            <person name="Meisel L.A."/>
            <person name="Decroocq V."/>
            <person name="Sosinski B."/>
            <person name="Prochnik S."/>
            <person name="Mitros T."/>
            <person name="Policriti A."/>
            <person name="Cipriani G."/>
            <person name="Dondini L."/>
            <person name="Ficklin S."/>
            <person name="Goodstein D.M."/>
            <person name="Xuan P."/>
            <person name="Del Fabbro C."/>
            <person name="Aramini V."/>
            <person name="Copetti D."/>
            <person name="Gonzalez S."/>
            <person name="Horner D.S."/>
            <person name="Falchi R."/>
            <person name="Lucas S."/>
            <person name="Mica E."/>
            <person name="Maldonado J."/>
            <person name="Lazzari B."/>
            <person name="Bielenberg D."/>
            <person name="Pirona R."/>
            <person name="Miculan M."/>
            <person name="Barakat A."/>
            <person name="Testolin R."/>
            <person name="Stella A."/>
            <person name="Tartarini S."/>
            <person name="Tonutti P."/>
            <person name="Arus P."/>
            <person name="Orellana A."/>
            <person name="Wells C."/>
            <person name="Main D."/>
            <person name="Vizzotto G."/>
            <person name="Silva H."/>
            <person name="Salamini F."/>
            <person name="Schmutz J."/>
            <person name="Morgante M."/>
            <person name="Rokhsar D.S."/>
        </authorList>
    </citation>
    <scope>NUCLEOTIDE SEQUENCE [LARGE SCALE GENOMIC DNA]</scope>
    <source>
        <strain evidence="6">cv. Nemared</strain>
    </source>
</reference>
<keyword evidence="3" id="KW-0611">Plant defense</keyword>
<dbReference type="GO" id="GO:0006952">
    <property type="term" value="P:defense response"/>
    <property type="evidence" value="ECO:0007669"/>
    <property type="project" value="UniProtKB-KW"/>
</dbReference>
<sequence>MVLSNQLCRRAVEAQKLLYHGSELPPGHMKLPENVEWLKTIRRKIHEHPELAFEELDRLNMDGEYQEVYIRNEKKKKKKKERVKLVLNDKEDVDKFTRTLRVIQLEDAEQRQVTDQAVKIWLDELEEISPLLFFILFYLHKLC</sequence>
<evidence type="ECO:0000313" key="6">
    <source>
        <dbReference type="Proteomes" id="UP000006882"/>
    </source>
</evidence>
<name>M5XM76_PRUPE</name>
<gene>
    <name evidence="5" type="ORF">PRUPE_1G090200</name>
</gene>
<keyword evidence="1" id="KW-0677">Repeat</keyword>
<organism evidence="5 6">
    <name type="scientific">Prunus persica</name>
    <name type="common">Peach</name>
    <name type="synonym">Amygdalus persica</name>
    <dbReference type="NCBI Taxonomy" id="3760"/>
    <lineage>
        <taxon>Eukaryota</taxon>
        <taxon>Viridiplantae</taxon>
        <taxon>Streptophyta</taxon>
        <taxon>Embryophyta</taxon>
        <taxon>Tracheophyta</taxon>
        <taxon>Spermatophyta</taxon>
        <taxon>Magnoliopsida</taxon>
        <taxon>eudicotyledons</taxon>
        <taxon>Gunneridae</taxon>
        <taxon>Pentapetalae</taxon>
        <taxon>rosids</taxon>
        <taxon>fabids</taxon>
        <taxon>Rosales</taxon>
        <taxon>Rosaceae</taxon>
        <taxon>Amygdaloideae</taxon>
        <taxon>Amygdaleae</taxon>
        <taxon>Prunus</taxon>
    </lineage>
</organism>
<dbReference type="Gene3D" id="1.20.5.4130">
    <property type="match status" value="1"/>
</dbReference>
<evidence type="ECO:0000259" key="4">
    <source>
        <dbReference type="Pfam" id="PF18052"/>
    </source>
</evidence>
<dbReference type="Proteomes" id="UP000006882">
    <property type="component" value="Chromosome G1"/>
</dbReference>
<accession>M5XM76</accession>